<name>A0A498I5Q9_MALDO</name>
<sequence>MSMVKFWGVGGGGGMKKTEASTFYILSSIKKASTFYILSSIKNLVCRGGNEKDKGLNLLHFLKHKKLVSVMECRERVEKEVKVLPSKHIATVEMHKALSQSDPIEISGAMTNSVAAIRVAIGNEHFFVLC</sequence>
<dbReference type="AlphaFoldDB" id="A0A498I5Q9"/>
<gene>
    <name evidence="1" type="ORF">DVH24_019709</name>
</gene>
<comment type="caution">
    <text evidence="1">The sequence shown here is derived from an EMBL/GenBank/DDBJ whole genome shotgun (WGS) entry which is preliminary data.</text>
</comment>
<accession>A0A498I5Q9</accession>
<evidence type="ECO:0000313" key="1">
    <source>
        <dbReference type="EMBL" id="RXH76821.1"/>
    </source>
</evidence>
<dbReference type="EMBL" id="RDQH01000340">
    <property type="protein sequence ID" value="RXH76821.1"/>
    <property type="molecule type" value="Genomic_DNA"/>
</dbReference>
<protein>
    <submittedName>
        <fullName evidence="1">Uncharacterized protein</fullName>
    </submittedName>
</protein>
<organism evidence="1 2">
    <name type="scientific">Malus domestica</name>
    <name type="common">Apple</name>
    <name type="synonym">Pyrus malus</name>
    <dbReference type="NCBI Taxonomy" id="3750"/>
    <lineage>
        <taxon>Eukaryota</taxon>
        <taxon>Viridiplantae</taxon>
        <taxon>Streptophyta</taxon>
        <taxon>Embryophyta</taxon>
        <taxon>Tracheophyta</taxon>
        <taxon>Spermatophyta</taxon>
        <taxon>Magnoliopsida</taxon>
        <taxon>eudicotyledons</taxon>
        <taxon>Gunneridae</taxon>
        <taxon>Pentapetalae</taxon>
        <taxon>rosids</taxon>
        <taxon>fabids</taxon>
        <taxon>Rosales</taxon>
        <taxon>Rosaceae</taxon>
        <taxon>Amygdaloideae</taxon>
        <taxon>Maleae</taxon>
        <taxon>Malus</taxon>
    </lineage>
</organism>
<reference evidence="1 2" key="1">
    <citation type="submission" date="2018-10" db="EMBL/GenBank/DDBJ databases">
        <title>A high-quality apple genome assembly.</title>
        <authorList>
            <person name="Hu J."/>
        </authorList>
    </citation>
    <scope>NUCLEOTIDE SEQUENCE [LARGE SCALE GENOMIC DNA]</scope>
    <source>
        <strain evidence="2">cv. HFTH1</strain>
        <tissue evidence="1">Young leaf</tissue>
    </source>
</reference>
<keyword evidence="2" id="KW-1185">Reference proteome</keyword>
<evidence type="ECO:0000313" key="2">
    <source>
        <dbReference type="Proteomes" id="UP000290289"/>
    </source>
</evidence>
<dbReference type="Proteomes" id="UP000290289">
    <property type="component" value="Chromosome 14"/>
</dbReference>
<proteinExistence type="predicted"/>